<dbReference type="PROSITE" id="PS50297">
    <property type="entry name" value="ANK_REP_REGION"/>
    <property type="match status" value="2"/>
</dbReference>
<accession>A0AA35TNJ7</accession>
<sequence>GGFSPLYAASQEGHSDVVDILLEAGADVHQATTESGAVPLGIAAQQGHTETVQRLLKAGANVNQQNKVLASLFPRLTCSSL</sequence>
<evidence type="ECO:0000313" key="3">
    <source>
        <dbReference type="Proteomes" id="UP001174909"/>
    </source>
</evidence>
<proteinExistence type="predicted"/>
<organism evidence="2 3">
    <name type="scientific">Geodia barretti</name>
    <name type="common">Barrett's horny sponge</name>
    <dbReference type="NCBI Taxonomy" id="519541"/>
    <lineage>
        <taxon>Eukaryota</taxon>
        <taxon>Metazoa</taxon>
        <taxon>Porifera</taxon>
        <taxon>Demospongiae</taxon>
        <taxon>Heteroscleromorpha</taxon>
        <taxon>Tetractinellida</taxon>
        <taxon>Astrophorina</taxon>
        <taxon>Geodiidae</taxon>
        <taxon>Geodia</taxon>
    </lineage>
</organism>
<keyword evidence="3" id="KW-1185">Reference proteome</keyword>
<dbReference type="InterPro" id="IPR039323">
    <property type="entry name" value="ANKRD_45/46/60"/>
</dbReference>
<dbReference type="PANTHER" id="PTHR22677">
    <property type="entry name" value="ANKYRIN REPEAT DOMAIN-CONTAINING PROTEIN 60"/>
    <property type="match status" value="1"/>
</dbReference>
<dbReference type="SMART" id="SM00248">
    <property type="entry name" value="ANK"/>
    <property type="match status" value="2"/>
</dbReference>
<dbReference type="Proteomes" id="UP001174909">
    <property type="component" value="Unassembled WGS sequence"/>
</dbReference>
<dbReference type="Pfam" id="PF12796">
    <property type="entry name" value="Ank_2"/>
    <property type="match status" value="1"/>
</dbReference>
<dbReference type="SUPFAM" id="SSF48403">
    <property type="entry name" value="Ankyrin repeat"/>
    <property type="match status" value="1"/>
</dbReference>
<dbReference type="PROSITE" id="PS50088">
    <property type="entry name" value="ANK_REPEAT"/>
    <property type="match status" value="2"/>
</dbReference>
<dbReference type="InterPro" id="IPR036770">
    <property type="entry name" value="Ankyrin_rpt-contain_sf"/>
</dbReference>
<keyword evidence="1" id="KW-0040">ANK repeat</keyword>
<reference evidence="2" key="1">
    <citation type="submission" date="2023-03" db="EMBL/GenBank/DDBJ databases">
        <authorList>
            <person name="Steffen K."/>
            <person name="Cardenas P."/>
        </authorList>
    </citation>
    <scope>NUCLEOTIDE SEQUENCE</scope>
</reference>
<dbReference type="Gene3D" id="1.25.40.20">
    <property type="entry name" value="Ankyrin repeat-containing domain"/>
    <property type="match status" value="1"/>
</dbReference>
<comment type="caution">
    <text evidence="2">The sequence shown here is derived from an EMBL/GenBank/DDBJ whole genome shotgun (WGS) entry which is preliminary data.</text>
</comment>
<feature type="repeat" description="ANK" evidence="1">
    <location>
        <begin position="1"/>
        <end position="33"/>
    </location>
</feature>
<dbReference type="PRINTS" id="PR01415">
    <property type="entry name" value="ANKYRIN"/>
</dbReference>
<evidence type="ECO:0000313" key="2">
    <source>
        <dbReference type="EMBL" id="CAI8051152.1"/>
    </source>
</evidence>
<protein>
    <submittedName>
        <fullName evidence="2">Ankyrin-2</fullName>
    </submittedName>
</protein>
<feature type="non-terminal residue" evidence="2">
    <location>
        <position position="1"/>
    </location>
</feature>
<dbReference type="EMBL" id="CASHTH010003905">
    <property type="protein sequence ID" value="CAI8051152.1"/>
    <property type="molecule type" value="Genomic_DNA"/>
</dbReference>
<name>A0AA35TNJ7_GEOBA</name>
<dbReference type="AlphaFoldDB" id="A0AA35TNJ7"/>
<dbReference type="InterPro" id="IPR002110">
    <property type="entry name" value="Ankyrin_rpt"/>
</dbReference>
<dbReference type="PANTHER" id="PTHR22677:SF4">
    <property type="entry name" value="USHER SYNDROME TYPE-1G PROTEIN-LIKE PROTEIN"/>
    <property type="match status" value="1"/>
</dbReference>
<feature type="repeat" description="ANK" evidence="1">
    <location>
        <begin position="35"/>
        <end position="67"/>
    </location>
</feature>
<evidence type="ECO:0000256" key="1">
    <source>
        <dbReference type="PROSITE-ProRule" id="PRU00023"/>
    </source>
</evidence>
<gene>
    <name evidence="2" type="ORF">GBAR_LOCUS28025</name>
</gene>